<organism evidence="2 3">
    <name type="scientific">Luteipulveratus mongoliensis</name>
    <dbReference type="NCBI Taxonomy" id="571913"/>
    <lineage>
        <taxon>Bacteria</taxon>
        <taxon>Bacillati</taxon>
        <taxon>Actinomycetota</taxon>
        <taxon>Actinomycetes</taxon>
        <taxon>Micrococcales</taxon>
        <taxon>Dermacoccaceae</taxon>
        <taxon>Luteipulveratus</taxon>
    </lineage>
</organism>
<feature type="transmembrane region" description="Helical" evidence="1">
    <location>
        <begin position="200"/>
        <end position="227"/>
    </location>
</feature>
<keyword evidence="1" id="KW-0812">Transmembrane</keyword>
<dbReference type="STRING" id="571913.VV02_20355"/>
<sequence>MTATVAERVRRVQEPGRAQQLLRSRFVLVVVGSYVGFRLLSAVLMIWLAHHQVPEGVPFGPENGHSTTYWDISRMWDGRWYQTVVDDGYPDQLPRQDGALQQNPWAFYPLFPLLTKALMALTGLSFGVVGSLLSLALGTAAAGVMGVLLRDRVGPAIAFAAVCVYAASPPSPTLQMAYTESLAMLLLCGFLLAIQREQWIVAIGLALLTGLARPIAIPLGFVALIAVIVRWRARRERPLDSTDWTGMLGTLVACGVSGLIWPAIAWWQTGEPKAYTDTMGTWRAGGQVKPFQPWWHNMAVALGDFWGRFWLIAMIIGLLVAILGPWARALGPVLRAWVLGYMLYLGAVLDPWTSTYRYLLFIFPLGVVLIGGGWTADDERSKQYRFIGLRTVVLVLLGLGWQVWWGWELLRFIPPADNPI</sequence>
<evidence type="ECO:0000256" key="1">
    <source>
        <dbReference type="SAM" id="Phobius"/>
    </source>
</evidence>
<evidence type="ECO:0000313" key="2">
    <source>
        <dbReference type="EMBL" id="AKU17645.1"/>
    </source>
</evidence>
<dbReference type="Proteomes" id="UP000066480">
    <property type="component" value="Chromosome"/>
</dbReference>
<gene>
    <name evidence="2" type="ORF">VV02_20355</name>
</gene>
<feature type="transmembrane region" description="Helical" evidence="1">
    <location>
        <begin position="305"/>
        <end position="326"/>
    </location>
</feature>
<feature type="transmembrane region" description="Helical" evidence="1">
    <location>
        <begin position="117"/>
        <end position="149"/>
    </location>
</feature>
<keyword evidence="1" id="KW-1133">Transmembrane helix</keyword>
<keyword evidence="3" id="KW-1185">Reference proteome</keyword>
<protein>
    <submittedName>
        <fullName evidence="2">Integral membrane protein</fullName>
    </submittedName>
</protein>
<feature type="transmembrane region" description="Helical" evidence="1">
    <location>
        <begin position="355"/>
        <end position="375"/>
    </location>
</feature>
<feature type="transmembrane region" description="Helical" evidence="1">
    <location>
        <begin position="387"/>
        <end position="407"/>
    </location>
</feature>
<accession>A0A0K1JM27</accession>
<dbReference type="RefSeq" id="WP_245633145.1">
    <property type="nucleotide sequence ID" value="NZ_CP011112.1"/>
</dbReference>
<dbReference type="PATRIC" id="fig|571913.6.peg.4127"/>
<evidence type="ECO:0000313" key="3">
    <source>
        <dbReference type="Proteomes" id="UP000066480"/>
    </source>
</evidence>
<keyword evidence="1" id="KW-0472">Membrane</keyword>
<reference evidence="2 3" key="1">
    <citation type="submission" date="2015-03" db="EMBL/GenBank/DDBJ databases">
        <title>Luteipulveratus halotolerans sp. nov., a novel actinobacterium (Dermacoccaceae) from Sarawak, Malaysia.</title>
        <authorList>
            <person name="Juboi H."/>
            <person name="Basik A."/>
            <person name="Shamsul S.S."/>
            <person name="Arnold P."/>
            <person name="Schmitt E.K."/>
            <person name="Sanglier J.-J."/>
            <person name="Yeo T."/>
        </authorList>
    </citation>
    <scope>NUCLEOTIDE SEQUENCE [LARGE SCALE GENOMIC DNA]</scope>
    <source>
        <strain evidence="2 3">MN07-A0370</strain>
    </source>
</reference>
<dbReference type="AlphaFoldDB" id="A0A0K1JM27"/>
<dbReference type="KEGG" id="lmoi:VV02_20355"/>
<feature type="transmembrane region" description="Helical" evidence="1">
    <location>
        <begin position="26"/>
        <end position="49"/>
    </location>
</feature>
<proteinExistence type="predicted"/>
<feature type="transmembrane region" description="Helical" evidence="1">
    <location>
        <begin position="248"/>
        <end position="267"/>
    </location>
</feature>
<name>A0A0K1JM27_9MICO</name>
<feature type="transmembrane region" description="Helical" evidence="1">
    <location>
        <begin position="177"/>
        <end position="194"/>
    </location>
</feature>
<dbReference type="EMBL" id="CP011112">
    <property type="protein sequence ID" value="AKU17645.1"/>
    <property type="molecule type" value="Genomic_DNA"/>
</dbReference>